<keyword evidence="3" id="KW-1185">Reference proteome</keyword>
<gene>
    <name evidence="2" type="ORF">MONBRDRAFT_6490</name>
</gene>
<protein>
    <recommendedName>
        <fullName evidence="4">Fibronectin type-II domain-containing protein</fullName>
    </recommendedName>
</protein>
<name>A9UU14_MONBE</name>
<dbReference type="EMBL" id="CH991545">
    <property type="protein sequence ID" value="EDQ91342.1"/>
    <property type="molecule type" value="Genomic_DNA"/>
</dbReference>
<proteinExistence type="predicted"/>
<dbReference type="InParanoid" id="A9UU14"/>
<reference evidence="2 3" key="1">
    <citation type="journal article" date="2008" name="Nature">
        <title>The genome of the choanoflagellate Monosiga brevicollis and the origin of metazoans.</title>
        <authorList>
            <consortium name="JGI Sequencing"/>
            <person name="King N."/>
            <person name="Westbrook M.J."/>
            <person name="Young S.L."/>
            <person name="Kuo A."/>
            <person name="Abedin M."/>
            <person name="Chapman J."/>
            <person name="Fairclough S."/>
            <person name="Hellsten U."/>
            <person name="Isogai Y."/>
            <person name="Letunic I."/>
            <person name="Marr M."/>
            <person name="Pincus D."/>
            <person name="Putnam N."/>
            <person name="Rokas A."/>
            <person name="Wright K.J."/>
            <person name="Zuzow R."/>
            <person name="Dirks W."/>
            <person name="Good M."/>
            <person name="Goodstein D."/>
            <person name="Lemons D."/>
            <person name="Li W."/>
            <person name="Lyons J.B."/>
            <person name="Morris A."/>
            <person name="Nichols S."/>
            <person name="Richter D.J."/>
            <person name="Salamov A."/>
            <person name="Bork P."/>
            <person name="Lim W.A."/>
            <person name="Manning G."/>
            <person name="Miller W.T."/>
            <person name="McGinnis W."/>
            <person name="Shapiro H."/>
            <person name="Tjian R."/>
            <person name="Grigoriev I.V."/>
            <person name="Rokhsar D."/>
        </authorList>
    </citation>
    <scope>NUCLEOTIDE SEQUENCE [LARGE SCALE GENOMIC DNA]</scope>
    <source>
        <strain evidence="3">MX1 / ATCC 50154</strain>
    </source>
</reference>
<evidence type="ECO:0000256" key="1">
    <source>
        <dbReference type="SAM" id="SignalP"/>
    </source>
</evidence>
<keyword evidence="1" id="KW-0732">Signal</keyword>
<dbReference type="RefSeq" id="XP_001743764.1">
    <property type="nucleotide sequence ID" value="XM_001743712.1"/>
</dbReference>
<dbReference type="Proteomes" id="UP000001357">
    <property type="component" value="Unassembled WGS sequence"/>
</dbReference>
<dbReference type="KEGG" id="mbr:MONBRDRAFT_6490"/>
<sequence length="205" mass="21533">MMVRMTLMATVALMLLAGSGVLGCGKWVASTPAQPVPSKAYAVHWANYQNYSSPMFYCSCPGGAGTLNNIDNGEGPGYKCWFPNNSTGQADWCATGTYKVLTTDFPYYSSDIKPKNSSATMPVGSTALPAPTATAYPGYSCVMSINNPTFGFSGQAIPGGLNYEPNSAQYICQVATPIPTMIQSTTVFSASTGQYAIISGDACNL</sequence>
<feature type="chain" id="PRO_5002744432" description="Fibronectin type-II domain-containing protein" evidence="1">
    <location>
        <begin position="24"/>
        <end position="205"/>
    </location>
</feature>
<evidence type="ECO:0000313" key="2">
    <source>
        <dbReference type="EMBL" id="EDQ91342.1"/>
    </source>
</evidence>
<feature type="signal peptide" evidence="1">
    <location>
        <begin position="1"/>
        <end position="23"/>
    </location>
</feature>
<evidence type="ECO:0008006" key="4">
    <source>
        <dbReference type="Google" id="ProtNLM"/>
    </source>
</evidence>
<dbReference type="PROSITE" id="PS51257">
    <property type="entry name" value="PROKAR_LIPOPROTEIN"/>
    <property type="match status" value="1"/>
</dbReference>
<dbReference type="GeneID" id="5889301"/>
<dbReference type="OMA" id="NSAQYIC"/>
<evidence type="ECO:0000313" key="3">
    <source>
        <dbReference type="Proteomes" id="UP000001357"/>
    </source>
</evidence>
<organism evidence="2 3">
    <name type="scientific">Monosiga brevicollis</name>
    <name type="common">Choanoflagellate</name>
    <dbReference type="NCBI Taxonomy" id="81824"/>
    <lineage>
        <taxon>Eukaryota</taxon>
        <taxon>Choanoflagellata</taxon>
        <taxon>Craspedida</taxon>
        <taxon>Salpingoecidae</taxon>
        <taxon>Monosiga</taxon>
    </lineage>
</organism>
<accession>A9UU14</accession>
<dbReference type="AlphaFoldDB" id="A9UU14"/>